<evidence type="ECO:0000313" key="10">
    <source>
        <dbReference type="EMBL" id="QBI54439.1"/>
    </source>
</evidence>
<keyword evidence="3" id="KW-0813">Transport</keyword>
<evidence type="ECO:0000256" key="8">
    <source>
        <dbReference type="RuleBase" id="RU362091"/>
    </source>
</evidence>
<comment type="similarity">
    <text evidence="2 8">Belongs to the sodium:solute symporter (SSF) (TC 2.A.21) family.</text>
</comment>
<feature type="transmembrane region" description="Helical" evidence="9">
    <location>
        <begin position="280"/>
        <end position="300"/>
    </location>
</feature>
<name>A0A4P6Q5Z3_9ACTN</name>
<reference evidence="10 11" key="1">
    <citation type="submission" date="2019-02" db="EMBL/GenBank/DDBJ databases">
        <authorList>
            <person name="Khodamoradi S."/>
            <person name="Hahnke R.L."/>
            <person name="Kaempfer P."/>
            <person name="Schumann P."/>
            <person name="Rohde M."/>
            <person name="Steinert M."/>
            <person name="Luzhetskyy A."/>
            <person name="Wink J."/>
            <person name="Ruckert C."/>
        </authorList>
    </citation>
    <scope>NUCLEOTIDE SEQUENCE [LARGE SCALE GENOMIC DNA]</scope>
    <source>
        <strain evidence="10 11">M2</strain>
    </source>
</reference>
<gene>
    <name evidence="10" type="primary">panF</name>
    <name evidence="10" type="ORF">EKD16_13285</name>
</gene>
<dbReference type="Gene3D" id="1.20.1730.10">
    <property type="entry name" value="Sodium/glucose cotransporter"/>
    <property type="match status" value="1"/>
</dbReference>
<accession>A0A4P6Q5Z3</accession>
<feature type="transmembrane region" description="Helical" evidence="9">
    <location>
        <begin position="125"/>
        <end position="143"/>
    </location>
</feature>
<dbReference type="KEGG" id="strr:EKD16_13285"/>
<dbReference type="NCBIfam" id="TIGR02119">
    <property type="entry name" value="panF"/>
    <property type="match status" value="1"/>
</dbReference>
<dbReference type="GO" id="GO:0005886">
    <property type="term" value="C:plasma membrane"/>
    <property type="evidence" value="ECO:0007669"/>
    <property type="project" value="TreeGrafter"/>
</dbReference>
<feature type="transmembrane region" description="Helical" evidence="9">
    <location>
        <begin position="78"/>
        <end position="97"/>
    </location>
</feature>
<dbReference type="InterPro" id="IPR038377">
    <property type="entry name" value="Na/Glc_symporter_sf"/>
</dbReference>
<dbReference type="AlphaFoldDB" id="A0A4P6Q5Z3"/>
<dbReference type="InterPro" id="IPR018212">
    <property type="entry name" value="Na/solute_symporter_CS"/>
</dbReference>
<evidence type="ECO:0000256" key="7">
    <source>
        <dbReference type="ARBA" id="ARBA00023136"/>
    </source>
</evidence>
<keyword evidence="11" id="KW-1185">Reference proteome</keyword>
<feature type="transmembrane region" description="Helical" evidence="9">
    <location>
        <begin position="320"/>
        <end position="346"/>
    </location>
</feature>
<dbReference type="GO" id="GO:0036376">
    <property type="term" value="P:sodium ion export across plasma membrane"/>
    <property type="evidence" value="ECO:0007669"/>
    <property type="project" value="InterPro"/>
</dbReference>
<dbReference type="InterPro" id="IPR011849">
    <property type="entry name" value="Na/pantothenate_symporter"/>
</dbReference>
<dbReference type="EMBL" id="CP036455">
    <property type="protein sequence ID" value="QBI54439.1"/>
    <property type="molecule type" value="Genomic_DNA"/>
</dbReference>
<feature type="transmembrane region" description="Helical" evidence="9">
    <location>
        <begin position="194"/>
        <end position="216"/>
    </location>
</feature>
<keyword evidence="7 9" id="KW-0472">Membrane</keyword>
<evidence type="ECO:0000256" key="5">
    <source>
        <dbReference type="ARBA" id="ARBA00022692"/>
    </source>
</evidence>
<organism evidence="10 11">
    <name type="scientific">Streptomonospora litoralis</name>
    <dbReference type="NCBI Taxonomy" id="2498135"/>
    <lineage>
        <taxon>Bacteria</taxon>
        <taxon>Bacillati</taxon>
        <taxon>Actinomycetota</taxon>
        <taxon>Actinomycetes</taxon>
        <taxon>Streptosporangiales</taxon>
        <taxon>Nocardiopsidaceae</taxon>
        <taxon>Streptomonospora</taxon>
    </lineage>
</organism>
<evidence type="ECO:0000256" key="3">
    <source>
        <dbReference type="ARBA" id="ARBA00022448"/>
    </source>
</evidence>
<evidence type="ECO:0000256" key="4">
    <source>
        <dbReference type="ARBA" id="ARBA00022475"/>
    </source>
</evidence>
<dbReference type="GO" id="GO:0015233">
    <property type="term" value="F:pantothenate transmembrane transporter activity"/>
    <property type="evidence" value="ECO:0007669"/>
    <property type="project" value="InterPro"/>
</dbReference>
<feature type="transmembrane region" description="Helical" evidence="9">
    <location>
        <begin position="45"/>
        <end position="66"/>
    </location>
</feature>
<keyword evidence="6 9" id="KW-1133">Transmembrane helix</keyword>
<dbReference type="RefSeq" id="WP_131098618.1">
    <property type="nucleotide sequence ID" value="NZ_CP036455.1"/>
</dbReference>
<dbReference type="NCBIfam" id="TIGR00813">
    <property type="entry name" value="sss"/>
    <property type="match status" value="1"/>
</dbReference>
<dbReference type="InterPro" id="IPR050277">
    <property type="entry name" value="Sodium:Solute_Symporter"/>
</dbReference>
<feature type="transmembrane region" description="Helical" evidence="9">
    <location>
        <begin position="163"/>
        <end position="182"/>
    </location>
</feature>
<evidence type="ECO:0000256" key="2">
    <source>
        <dbReference type="ARBA" id="ARBA00006434"/>
    </source>
</evidence>
<dbReference type="Proteomes" id="UP000292235">
    <property type="component" value="Chromosome"/>
</dbReference>
<feature type="transmembrane region" description="Helical" evidence="9">
    <location>
        <begin position="421"/>
        <end position="439"/>
    </location>
</feature>
<evidence type="ECO:0000256" key="9">
    <source>
        <dbReference type="SAM" id="Phobius"/>
    </source>
</evidence>
<keyword evidence="5 9" id="KW-0812">Transmembrane</keyword>
<feature type="transmembrane region" description="Helical" evidence="9">
    <location>
        <begin position="6"/>
        <end position="24"/>
    </location>
</feature>
<sequence>MRWGVLIPILLYAVVLLVIAWWSYRRRQAVAEGQRTEHFYMGGRSLGWLLLMFTLLASGASAGTFIGGPGLVYGEGYGWILVSIFQVPTAFIALAVLGKKFAIVGRKLGALSIVDMLRHRYESPAVVIVSSLGIVVFLTAYMVPQFVGGTRLLEAATGADYTVLLVGLAVLIAIYTTFGGFLADAMSDVLQGLIMLAGAVVVWVALLAAAGGMGPVNDQVMSTAPELLTLPGPGGFTPQMIASYSLQLGLMFGVLPHLAVRAMSYRDSKSVHTAMKVGPLVMTVITLGFLTMGLMARYFQPDMEVGDLALPTTIIEVLPSGVAGVLFAAPLAAVMSTVDAMILVVSGTIVRDLYVAYVNPRVSDRHTSLLASGTSLALSAVVLVLALDPPDYLELLVIYAIGGLEVAFFFPLVLGLYWKRANALGAGLGMAGGMVWYTVVNNWAPQLALGMFPIATSSAVALALFLLGSYLGPPPRREVLVKFWGTQAEIDRLGEAVRPGRPG</sequence>
<dbReference type="PANTHER" id="PTHR48086:SF4">
    <property type="entry name" value="SODIUM_PANTOTHENATE SYMPORTER"/>
    <property type="match status" value="1"/>
</dbReference>
<dbReference type="GO" id="GO:0015081">
    <property type="term" value="F:sodium ion transmembrane transporter activity"/>
    <property type="evidence" value="ECO:0007669"/>
    <property type="project" value="InterPro"/>
</dbReference>
<evidence type="ECO:0000256" key="6">
    <source>
        <dbReference type="ARBA" id="ARBA00022989"/>
    </source>
</evidence>
<evidence type="ECO:0000313" key="11">
    <source>
        <dbReference type="Proteomes" id="UP000292235"/>
    </source>
</evidence>
<protein>
    <submittedName>
        <fullName evidence="10">Sodium/pantothenate symporter</fullName>
    </submittedName>
</protein>
<dbReference type="OrthoDB" id="9789704at2"/>
<keyword evidence="4" id="KW-1003">Cell membrane</keyword>
<dbReference type="InterPro" id="IPR001734">
    <property type="entry name" value="Na/solute_symporter"/>
</dbReference>
<feature type="transmembrane region" description="Helical" evidence="9">
    <location>
        <begin position="367"/>
        <end position="387"/>
    </location>
</feature>
<proteinExistence type="inferred from homology"/>
<comment type="subcellular location">
    <subcellularLocation>
        <location evidence="1">Membrane</location>
        <topology evidence="1">Multi-pass membrane protein</topology>
    </subcellularLocation>
</comment>
<feature type="transmembrane region" description="Helical" evidence="9">
    <location>
        <begin position="393"/>
        <end position="414"/>
    </location>
</feature>
<dbReference type="Pfam" id="PF00474">
    <property type="entry name" value="SSF"/>
    <property type="match status" value="1"/>
</dbReference>
<evidence type="ECO:0000256" key="1">
    <source>
        <dbReference type="ARBA" id="ARBA00004141"/>
    </source>
</evidence>
<feature type="transmembrane region" description="Helical" evidence="9">
    <location>
        <begin position="451"/>
        <end position="472"/>
    </location>
</feature>
<dbReference type="PANTHER" id="PTHR48086">
    <property type="entry name" value="SODIUM/PROLINE SYMPORTER-RELATED"/>
    <property type="match status" value="1"/>
</dbReference>
<dbReference type="PROSITE" id="PS50283">
    <property type="entry name" value="NA_SOLUT_SYMP_3"/>
    <property type="match status" value="1"/>
</dbReference>
<feature type="transmembrane region" description="Helical" evidence="9">
    <location>
        <begin position="236"/>
        <end position="259"/>
    </location>
</feature>
<dbReference type="PROSITE" id="PS00456">
    <property type="entry name" value="NA_SOLUT_SYMP_1"/>
    <property type="match status" value="1"/>
</dbReference>